<sequence>MDSGDYMEGFDLPLGPPSFPDPAITPNNEDHMSSTTVIRWNTPVHSVGYLGVVHQLRKRAEKTNTPVYGFATDGFDFYFFMIGEESVLQQAKKLNQDDGEQKLVIYSTLQAIVRQVRELSPMHTRQHSEK</sequence>
<name>A0ABR4I2A3_9EURO</name>
<evidence type="ECO:0000313" key="2">
    <source>
        <dbReference type="Proteomes" id="UP001610335"/>
    </source>
</evidence>
<organism evidence="1 2">
    <name type="scientific">Aspergillus cavernicola</name>
    <dbReference type="NCBI Taxonomy" id="176166"/>
    <lineage>
        <taxon>Eukaryota</taxon>
        <taxon>Fungi</taxon>
        <taxon>Dikarya</taxon>
        <taxon>Ascomycota</taxon>
        <taxon>Pezizomycotina</taxon>
        <taxon>Eurotiomycetes</taxon>
        <taxon>Eurotiomycetidae</taxon>
        <taxon>Eurotiales</taxon>
        <taxon>Aspergillaceae</taxon>
        <taxon>Aspergillus</taxon>
        <taxon>Aspergillus subgen. Nidulantes</taxon>
    </lineage>
</organism>
<proteinExistence type="predicted"/>
<reference evidence="1 2" key="1">
    <citation type="submission" date="2024-07" db="EMBL/GenBank/DDBJ databases">
        <title>Section-level genome sequencing and comparative genomics of Aspergillus sections Usti and Cavernicolus.</title>
        <authorList>
            <consortium name="Lawrence Berkeley National Laboratory"/>
            <person name="Nybo J.L."/>
            <person name="Vesth T.C."/>
            <person name="Theobald S."/>
            <person name="Frisvad J.C."/>
            <person name="Larsen T.O."/>
            <person name="Kjaerboelling I."/>
            <person name="Rothschild-Mancinelli K."/>
            <person name="Lyhne E.K."/>
            <person name="Kogle M.E."/>
            <person name="Barry K."/>
            <person name="Clum A."/>
            <person name="Na H."/>
            <person name="Ledsgaard L."/>
            <person name="Lin J."/>
            <person name="Lipzen A."/>
            <person name="Kuo A."/>
            <person name="Riley R."/>
            <person name="Mondo S."/>
            <person name="LaButti K."/>
            <person name="Haridas S."/>
            <person name="Pangalinan J."/>
            <person name="Salamov A.A."/>
            <person name="Simmons B.A."/>
            <person name="Magnuson J.K."/>
            <person name="Chen J."/>
            <person name="Drula E."/>
            <person name="Henrissat B."/>
            <person name="Wiebenga A."/>
            <person name="Lubbers R.J."/>
            <person name="Gomes A.C."/>
            <person name="Makela M.R."/>
            <person name="Stajich J."/>
            <person name="Grigoriev I.V."/>
            <person name="Mortensen U.H."/>
            <person name="De vries R.P."/>
            <person name="Baker S.E."/>
            <person name="Andersen M.R."/>
        </authorList>
    </citation>
    <scope>NUCLEOTIDE SEQUENCE [LARGE SCALE GENOMIC DNA]</scope>
    <source>
        <strain evidence="1 2">CBS 600.67</strain>
    </source>
</reference>
<keyword evidence="2" id="KW-1185">Reference proteome</keyword>
<dbReference type="EMBL" id="JBFXLS010000066">
    <property type="protein sequence ID" value="KAL2821008.1"/>
    <property type="molecule type" value="Genomic_DNA"/>
</dbReference>
<evidence type="ECO:0000313" key="1">
    <source>
        <dbReference type="EMBL" id="KAL2821008.1"/>
    </source>
</evidence>
<gene>
    <name evidence="1" type="ORF">BDW59DRAFT_164413</name>
</gene>
<dbReference type="Proteomes" id="UP001610335">
    <property type="component" value="Unassembled WGS sequence"/>
</dbReference>
<comment type="caution">
    <text evidence="1">The sequence shown here is derived from an EMBL/GenBank/DDBJ whole genome shotgun (WGS) entry which is preliminary data.</text>
</comment>
<accession>A0ABR4I2A3</accession>
<protein>
    <submittedName>
        <fullName evidence="1">Uncharacterized protein</fullName>
    </submittedName>
</protein>